<dbReference type="InterPro" id="IPR030395">
    <property type="entry name" value="GP_PDE_dom"/>
</dbReference>
<organism evidence="2 3">
    <name type="scientific">Metabacillus mangrovi</name>
    <dbReference type="NCBI Taxonomy" id="1491830"/>
    <lineage>
        <taxon>Bacteria</taxon>
        <taxon>Bacillati</taxon>
        <taxon>Bacillota</taxon>
        <taxon>Bacilli</taxon>
        <taxon>Bacillales</taxon>
        <taxon>Bacillaceae</taxon>
        <taxon>Metabacillus</taxon>
    </lineage>
</organism>
<dbReference type="CDD" id="cd08563">
    <property type="entry name" value="GDPD_TtGDE_like"/>
    <property type="match status" value="1"/>
</dbReference>
<proteinExistence type="predicted"/>
<evidence type="ECO:0000313" key="3">
    <source>
        <dbReference type="Proteomes" id="UP000434639"/>
    </source>
</evidence>
<dbReference type="PANTHER" id="PTHR46211">
    <property type="entry name" value="GLYCEROPHOSPHORYL DIESTER PHOSPHODIESTERASE"/>
    <property type="match status" value="1"/>
</dbReference>
<gene>
    <name evidence="2" type="ORF">GKZ89_02900</name>
</gene>
<dbReference type="OrthoDB" id="384721at2"/>
<dbReference type="Proteomes" id="UP000434639">
    <property type="component" value="Unassembled WGS sequence"/>
</dbReference>
<dbReference type="InterPro" id="IPR017946">
    <property type="entry name" value="PLC-like_Pdiesterase_TIM-brl"/>
</dbReference>
<dbReference type="Gene3D" id="3.20.20.190">
    <property type="entry name" value="Phosphatidylinositol (PI) phosphodiesterase"/>
    <property type="match status" value="1"/>
</dbReference>
<sequence>MTLIFGHRGSAGTMPENTMISFQEAIDAGADGIELDVHLTKDHIPVVIHDETLDRTTSGTGNVNSQLAEELVLLDASAEFPEFKGKAPIPLLEEVLEWAASGDSRFIVNIELKNNIIEYSGLEEKVIALVKKFDLDERVILSSFNHGSMVQALKIEPRIETALLYSDGIYKPNDYARRAGAKAIHPLLRTVKDELIRQSRESSVSVRPFTVNSDEDMKRLIEWETSAFFTDFPEKAVQIRKSLS</sequence>
<feature type="domain" description="GP-PDE" evidence="1">
    <location>
        <begin position="2"/>
        <end position="240"/>
    </location>
</feature>
<reference evidence="2 3" key="1">
    <citation type="journal article" date="2017" name="Int. J. Syst. Evol. Microbiol.">
        <title>Bacillus mangrovi sp. nov., isolated from a sediment sample from a mangrove forest.</title>
        <authorList>
            <person name="Gupta V."/>
            <person name="Singh P.K."/>
            <person name="Korpole S."/>
            <person name="Tanuku N.R.S."/>
            <person name="Pinnaka A.K."/>
        </authorList>
    </citation>
    <scope>NUCLEOTIDE SEQUENCE [LARGE SCALE GENOMIC DNA]</scope>
    <source>
        <strain evidence="2 3">KCTC 33872</strain>
    </source>
</reference>
<evidence type="ECO:0000313" key="2">
    <source>
        <dbReference type="EMBL" id="MTH52340.1"/>
    </source>
</evidence>
<keyword evidence="3" id="KW-1185">Reference proteome</keyword>
<name>A0A7X2S2H4_9BACI</name>
<dbReference type="GO" id="GO:0008081">
    <property type="term" value="F:phosphoric diester hydrolase activity"/>
    <property type="evidence" value="ECO:0007669"/>
    <property type="project" value="InterPro"/>
</dbReference>
<dbReference type="Pfam" id="PF03009">
    <property type="entry name" value="GDPD"/>
    <property type="match status" value="1"/>
</dbReference>
<dbReference type="PROSITE" id="PS51704">
    <property type="entry name" value="GP_PDE"/>
    <property type="match status" value="1"/>
</dbReference>
<evidence type="ECO:0000259" key="1">
    <source>
        <dbReference type="PROSITE" id="PS51704"/>
    </source>
</evidence>
<dbReference type="RefSeq" id="WP_155110849.1">
    <property type="nucleotide sequence ID" value="NZ_WMIB01000001.1"/>
</dbReference>
<comment type="caution">
    <text evidence="2">The sequence shown here is derived from an EMBL/GenBank/DDBJ whole genome shotgun (WGS) entry which is preliminary data.</text>
</comment>
<accession>A0A7X2S2H4</accession>
<dbReference type="AlphaFoldDB" id="A0A7X2S2H4"/>
<dbReference type="EMBL" id="WMIB01000001">
    <property type="protein sequence ID" value="MTH52340.1"/>
    <property type="molecule type" value="Genomic_DNA"/>
</dbReference>
<dbReference type="SUPFAM" id="SSF51695">
    <property type="entry name" value="PLC-like phosphodiesterases"/>
    <property type="match status" value="1"/>
</dbReference>
<dbReference type="PANTHER" id="PTHR46211:SF1">
    <property type="entry name" value="GLYCEROPHOSPHODIESTER PHOSPHODIESTERASE, CYTOPLASMIC"/>
    <property type="match status" value="1"/>
</dbReference>
<protein>
    <submittedName>
        <fullName evidence="2">Glycerophosphodiester phosphodiesterase</fullName>
    </submittedName>
</protein>
<dbReference type="GO" id="GO:0006629">
    <property type="term" value="P:lipid metabolic process"/>
    <property type="evidence" value="ECO:0007669"/>
    <property type="project" value="InterPro"/>
</dbReference>